<feature type="region of interest" description="Disordered" evidence="1">
    <location>
        <begin position="248"/>
        <end position="275"/>
    </location>
</feature>
<name>A0A3B1DKV6_9ZZZZ</name>
<accession>A0A3B1DKV6</accession>
<organism evidence="3">
    <name type="scientific">hydrothermal vent metagenome</name>
    <dbReference type="NCBI Taxonomy" id="652676"/>
    <lineage>
        <taxon>unclassified sequences</taxon>
        <taxon>metagenomes</taxon>
        <taxon>ecological metagenomes</taxon>
    </lineage>
</organism>
<gene>
    <name evidence="3" type="ORF">MNBD_PLANCTO03-1036</name>
</gene>
<proteinExistence type="predicted"/>
<feature type="transmembrane region" description="Helical" evidence="2">
    <location>
        <begin position="47"/>
        <end position="68"/>
    </location>
</feature>
<evidence type="ECO:0000256" key="2">
    <source>
        <dbReference type="SAM" id="Phobius"/>
    </source>
</evidence>
<feature type="region of interest" description="Disordered" evidence="1">
    <location>
        <begin position="420"/>
        <end position="439"/>
    </location>
</feature>
<evidence type="ECO:0000256" key="1">
    <source>
        <dbReference type="SAM" id="MobiDB-lite"/>
    </source>
</evidence>
<keyword evidence="2" id="KW-1133">Transmembrane helix</keyword>
<dbReference type="EMBL" id="UOGK01000260">
    <property type="protein sequence ID" value="VAX39541.1"/>
    <property type="molecule type" value="Genomic_DNA"/>
</dbReference>
<evidence type="ECO:0000313" key="3">
    <source>
        <dbReference type="EMBL" id="VAX39541.1"/>
    </source>
</evidence>
<keyword evidence="2" id="KW-0472">Membrane</keyword>
<sequence>MFWRILKRNKTSCSKARLAAISTTRPAIFSRVAGIPAGLRQTRRGSFLIMVVGTLALLSVITVIYVSVGRSDSQTSAAALKHEVRDNAPEQIRDYIADIIAADLFDTVYLGERDENGDPIFRREAWDYPSTAYSTILPDGVNDISGEITVGAGADQRLWFTPTGNGTGTDPWLASSEPTLLNFDGTGLSGETMPADYYLERLDRLNLTNIAPDGSFVNLYNLRGQTVGGVSRGNFDATPWEMRGDPLDPDSSGAPLTLFEDSPEAPSASRGFLRDFGGTAQPSSDAIAAPADWTSRQRWAVFPKVEPQLDPGDPNYLLYQYADADGDGIVDSRWFEMVEDRSPADDFSRQLLDQDDRLRFFVAARIVDLSGRVNVNTATDTTLAPVAEDPYGLNPSAIDLRRLLTLEDFATDTRTIVGYSDHLQPNYPNAPDANDPENY</sequence>
<feature type="non-terminal residue" evidence="3">
    <location>
        <position position="439"/>
    </location>
</feature>
<dbReference type="AlphaFoldDB" id="A0A3B1DKV6"/>
<reference evidence="3" key="1">
    <citation type="submission" date="2018-06" db="EMBL/GenBank/DDBJ databases">
        <authorList>
            <person name="Zhirakovskaya E."/>
        </authorList>
    </citation>
    <scope>NUCLEOTIDE SEQUENCE</scope>
</reference>
<protein>
    <submittedName>
        <fullName evidence="3">Uncharacterized protein</fullName>
    </submittedName>
</protein>
<keyword evidence="2" id="KW-0812">Transmembrane</keyword>